<reference evidence="1 2" key="1">
    <citation type="journal article" date="2018" name="Aquat. Microb. Ecol.">
        <title>Gammaproteobacterial methanotrophs dominate.</title>
        <authorList>
            <person name="Rissanen A.J."/>
            <person name="Saarenheimo J."/>
            <person name="Tiirola M."/>
            <person name="Peura S."/>
            <person name="Aalto S.L."/>
            <person name="Karvinen A."/>
            <person name="Nykanen H."/>
        </authorList>
    </citation>
    <scope>NUCLEOTIDE SEQUENCE [LARGE SCALE GENOMIC DNA]</scope>
    <source>
        <strain evidence="1">AMbin10</strain>
    </source>
</reference>
<evidence type="ECO:0000313" key="2">
    <source>
        <dbReference type="Proteomes" id="UP000249396"/>
    </source>
</evidence>
<protein>
    <submittedName>
        <fullName evidence="1">Uncharacterized protein</fullName>
    </submittedName>
</protein>
<evidence type="ECO:0000313" key="1">
    <source>
        <dbReference type="EMBL" id="PZN80512.1"/>
    </source>
</evidence>
<dbReference type="GO" id="GO:0003824">
    <property type="term" value="F:catalytic activity"/>
    <property type="evidence" value="ECO:0007669"/>
    <property type="project" value="InterPro"/>
</dbReference>
<gene>
    <name evidence="1" type="ORF">DM484_09815</name>
</gene>
<proteinExistence type="predicted"/>
<organism evidence="1 2">
    <name type="scientific">Candidatus Methylumidiphilus alinenensis</name>
    <dbReference type="NCBI Taxonomy" id="2202197"/>
    <lineage>
        <taxon>Bacteria</taxon>
        <taxon>Pseudomonadati</taxon>
        <taxon>Pseudomonadota</taxon>
        <taxon>Gammaproteobacteria</taxon>
        <taxon>Methylococcales</taxon>
        <taxon>Candidatus Methylumidiphilus</taxon>
    </lineage>
</organism>
<dbReference type="GO" id="GO:0030246">
    <property type="term" value="F:carbohydrate binding"/>
    <property type="evidence" value="ECO:0007669"/>
    <property type="project" value="InterPro"/>
</dbReference>
<sequence>MPFEAEELPMSNQILQIAKKTIMTERQGITPLRSSRKPDIASLPDVFPSGVTIIKSNYALTFVESINNIEDGPIVGREIVDCWVLDNGILKVKAILMGGNVVSIEKGGQEYLWQNREGATYYGRGSDAFPLNRGLILHGGIRVAAVTAEHGLYYDTDWDIDFIADPTGSAIILKIKDTQENRNLLCDILSKGQFLSPGSNVPMSKYPVTDAEFIFTVSLRPGEAFVRLNAALINTKETPVTAEIWLPQTYPVTKNSQIISHQKKRRCKDLWVYMGMLKDNFVVQDMQLDKDNDLPAYQGKNGFIVGCPPNPASWTNADLNKPLDWPSGWGGILYDYPRRDGYYHAVSYGDGRGTAYVSISNDKTPHYTKMWSWGNPDIFNRQEALAQNPPLAAGRPKSEYYEPWGSGFNTCFFQPSEFPQGESSWDAFIVPIESGLDSEKTQQELRDVIDQKIEHITPKLT</sequence>
<comment type="caution">
    <text evidence="1">The sequence shown here is derived from an EMBL/GenBank/DDBJ whole genome shotgun (WGS) entry which is preliminary data.</text>
</comment>
<dbReference type="AlphaFoldDB" id="A0A2W4R9B9"/>
<dbReference type="GO" id="GO:0005975">
    <property type="term" value="P:carbohydrate metabolic process"/>
    <property type="evidence" value="ECO:0007669"/>
    <property type="project" value="InterPro"/>
</dbReference>
<accession>A0A2W4R9B9</accession>
<dbReference type="SUPFAM" id="SSF74650">
    <property type="entry name" value="Galactose mutarotase-like"/>
    <property type="match status" value="1"/>
</dbReference>
<dbReference type="Proteomes" id="UP000249396">
    <property type="component" value="Unassembled WGS sequence"/>
</dbReference>
<dbReference type="InterPro" id="IPR011013">
    <property type="entry name" value="Gal_mutarotase_sf_dom"/>
</dbReference>
<name>A0A2W4R9B9_9GAMM</name>
<dbReference type="EMBL" id="QJPH01000283">
    <property type="protein sequence ID" value="PZN80512.1"/>
    <property type="molecule type" value="Genomic_DNA"/>
</dbReference>